<organism evidence="1 2">
    <name type="scientific">Vibrio marisflavi CECT 7928</name>
    <dbReference type="NCBI Taxonomy" id="634439"/>
    <lineage>
        <taxon>Bacteria</taxon>
        <taxon>Pseudomonadati</taxon>
        <taxon>Pseudomonadota</taxon>
        <taxon>Gammaproteobacteria</taxon>
        <taxon>Vibrionales</taxon>
        <taxon>Vibrionaceae</taxon>
        <taxon>Vibrio</taxon>
    </lineage>
</organism>
<comment type="caution">
    <text evidence="1">The sequence shown here is derived from an EMBL/GenBank/DDBJ whole genome shotgun (WGS) entry which is preliminary data.</text>
</comment>
<dbReference type="InterPro" id="IPR010272">
    <property type="entry name" value="T6SS_TssF"/>
</dbReference>
<dbReference type="RefSeq" id="WP_237360474.1">
    <property type="nucleotide sequence ID" value="NZ_CAKLDM010000001.1"/>
</dbReference>
<protein>
    <recommendedName>
        <fullName evidence="3">Type VI secretion system baseplate subunit TssF</fullName>
    </recommendedName>
</protein>
<evidence type="ECO:0000313" key="2">
    <source>
        <dbReference type="Proteomes" id="UP000838748"/>
    </source>
</evidence>
<dbReference type="Proteomes" id="UP000838748">
    <property type="component" value="Unassembled WGS sequence"/>
</dbReference>
<evidence type="ECO:0000313" key="1">
    <source>
        <dbReference type="EMBL" id="CAH0537451.1"/>
    </source>
</evidence>
<reference evidence="1" key="1">
    <citation type="submission" date="2021-11" db="EMBL/GenBank/DDBJ databases">
        <authorList>
            <person name="Rodrigo-Torres L."/>
            <person name="Arahal R. D."/>
            <person name="Lucena T."/>
        </authorList>
    </citation>
    <scope>NUCLEOTIDE SEQUENCE</scope>
    <source>
        <strain evidence="1">CECT 7928</strain>
    </source>
</reference>
<sequence>MSQETYFREELAFLKEQGAAFTEVHPQLSRFLKSRTTDPDVERLLEGFAFLTSRLRQKVEDDFPELTHSIINMLWPNYLRPVPSLSIVQFYPTTNVLSSRQRIEANCAVDSVKVMDTTCHFRTCRGFNIYPIEQVGVQTSHSRESSIIDVQLQVLGEQDLASIDLRDLQFYLGGDTHSAQMLYLWLNHYLARIDLISGDKAVAIPAKHFQISGFESGDAIMPYPKNVHEGYRILQEYLTFPQAFLFCGIDDLSRHISPEMGRDFTLRFVFEKTIPSDVRVRPESFSLFCTPVVNLFSHGVEPIDLTGKRSEYRIVPSSSKPKNYEVFSIDKVQGWKEAHAGRIRGEKRVYTAFESFQHDMARQQGQQALYYRTRVKDSARGDGFDHFISFIRDDEDTSIGLSEAVSIQATCTNRQLPVELGVGDICKATDSSPTFAEFSNITVPTQPLRPSLDGSLLWTLISNLSLNYLSLLSKSALCFVLRAYDFRALVDKQAERIAKNRFDGIVSIDSKPKERLIKGLPVRGLESTLVLDPKAFGSEGDLYLFGTVLSRFFALYASINSFHELVVINSENQERYSWGIQTGQQPLI</sequence>
<keyword evidence="2" id="KW-1185">Reference proteome</keyword>
<evidence type="ECO:0008006" key="3">
    <source>
        <dbReference type="Google" id="ProtNLM"/>
    </source>
</evidence>
<dbReference type="NCBIfam" id="TIGR03359">
    <property type="entry name" value="VI_chp_6"/>
    <property type="match status" value="1"/>
</dbReference>
<name>A0ABM9A1I4_9VIBR</name>
<gene>
    <name evidence="1" type="ORF">VMF7928_01116</name>
</gene>
<proteinExistence type="predicted"/>
<accession>A0ABM9A1I4</accession>
<dbReference type="Pfam" id="PF05947">
    <property type="entry name" value="T6SS_TssF"/>
    <property type="match status" value="1"/>
</dbReference>
<dbReference type="EMBL" id="CAKLDM010000001">
    <property type="protein sequence ID" value="CAH0537451.1"/>
    <property type="molecule type" value="Genomic_DNA"/>
</dbReference>
<dbReference type="PANTHER" id="PTHR35370">
    <property type="entry name" value="CYTOPLASMIC PROTEIN-RELATED-RELATED"/>
    <property type="match status" value="1"/>
</dbReference>
<dbReference type="PIRSF" id="PIRSF028304">
    <property type="entry name" value="UCP028304"/>
    <property type="match status" value="1"/>
</dbReference>
<dbReference type="PANTHER" id="PTHR35370:SF4">
    <property type="entry name" value="TYPE VI SECRETION SYSTEM BASEPLATE SUBUNIT TSSF"/>
    <property type="match status" value="1"/>
</dbReference>